<dbReference type="Pfam" id="PF12724">
    <property type="entry name" value="Flavodoxin_5"/>
    <property type="match status" value="1"/>
</dbReference>
<keyword evidence="1 7" id="KW-0285">Flavoprotein</keyword>
<dbReference type="InterPro" id="IPR008254">
    <property type="entry name" value="Flavodoxin/NO_synth"/>
</dbReference>
<evidence type="ECO:0000313" key="10">
    <source>
        <dbReference type="Proteomes" id="UP000244908"/>
    </source>
</evidence>
<dbReference type="PANTHER" id="PTHR38030:SF2">
    <property type="entry name" value="PROTOPORPHYRINOGEN IX DEHYDROGENASE [QUINONE]"/>
    <property type="match status" value="1"/>
</dbReference>
<comment type="catalytic activity">
    <reaction evidence="7">
        <text>protoporphyrinogen IX + 3 a quinone = protoporphyrin IX + 3 a quinol</text>
        <dbReference type="Rhea" id="RHEA:65032"/>
        <dbReference type="ChEBI" id="CHEBI:24646"/>
        <dbReference type="ChEBI" id="CHEBI:57306"/>
        <dbReference type="ChEBI" id="CHEBI:57307"/>
        <dbReference type="ChEBI" id="CHEBI:132124"/>
        <dbReference type="EC" id="1.3.5.3"/>
    </reaction>
</comment>
<protein>
    <recommendedName>
        <fullName evidence="7">Protoporphyrinogen IX dehydrogenase [quinone]</fullName>
        <ecNumber evidence="7">1.3.5.3</ecNumber>
    </recommendedName>
    <alternativeName>
        <fullName evidence="7">Protoporphyrinogen IX dehydrogenase [menaquinone]</fullName>
    </alternativeName>
    <alternativeName>
        <fullName evidence="7">Protoporphyrinogen IX dehydrogenase [ubiquinone]</fullName>
    </alternativeName>
    <alternativeName>
        <fullName evidence="7">Protoporphyrinogen oxidase</fullName>
        <shortName evidence="7">PPO</shortName>
    </alternativeName>
</protein>
<dbReference type="RefSeq" id="WP_108900829.1">
    <property type="nucleotide sequence ID" value="NZ_CP029185.2"/>
</dbReference>
<feature type="domain" description="Flavodoxin-like" evidence="8">
    <location>
        <begin position="3"/>
        <end position="177"/>
    </location>
</feature>
<dbReference type="SUPFAM" id="SSF52218">
    <property type="entry name" value="Flavoproteins"/>
    <property type="match status" value="1"/>
</dbReference>
<dbReference type="GO" id="GO:0010181">
    <property type="term" value="F:FMN binding"/>
    <property type="evidence" value="ECO:0007669"/>
    <property type="project" value="UniProtKB-UniRule"/>
</dbReference>
<dbReference type="InterPro" id="IPR052200">
    <property type="entry name" value="Protoporphyrinogen_IX_DH"/>
</dbReference>
<keyword evidence="4 7" id="KW-0560">Oxidoreductase</keyword>
<dbReference type="GO" id="GO:0005886">
    <property type="term" value="C:plasma membrane"/>
    <property type="evidence" value="ECO:0007669"/>
    <property type="project" value="UniProtKB-SubCell"/>
</dbReference>
<gene>
    <name evidence="7" type="primary">hemG</name>
    <name evidence="9" type="ORF">HYN51_09515</name>
</gene>
<keyword evidence="3 7" id="KW-0547">Nucleotide-binding</keyword>
<accession>A0A2Y9TYS9</accession>
<dbReference type="AlphaFoldDB" id="A0A2Y9TYS9"/>
<comment type="subcellular location">
    <subcellularLocation>
        <location evidence="7">Cell membrane</location>
        <topology evidence="7">Peripheral membrane protein</topology>
    </subcellularLocation>
</comment>
<name>A0A2Y9TYS9_9GAMM</name>
<dbReference type="GO" id="GO:0004729">
    <property type="term" value="F:oxygen-dependent protoporphyrinogen oxidase activity"/>
    <property type="evidence" value="ECO:0007669"/>
    <property type="project" value="InterPro"/>
</dbReference>
<dbReference type="UniPathway" id="UPA00251">
    <property type="reaction ID" value="UER00324"/>
</dbReference>
<keyword evidence="5" id="KW-0472">Membrane</keyword>
<dbReference type="EC" id="1.3.5.3" evidence="7"/>
<comment type="catalytic activity">
    <reaction evidence="7">
        <text>protoporphyrinogen IX + 3 a ubiquinone = protoporphyrin IX + 3 a ubiquinol</text>
        <dbReference type="Rhea" id="RHEA:63936"/>
        <dbReference type="Rhea" id="RHEA-COMP:9565"/>
        <dbReference type="Rhea" id="RHEA-COMP:9566"/>
        <dbReference type="ChEBI" id="CHEBI:16389"/>
        <dbReference type="ChEBI" id="CHEBI:17976"/>
        <dbReference type="ChEBI" id="CHEBI:57306"/>
        <dbReference type="ChEBI" id="CHEBI:57307"/>
    </reaction>
</comment>
<sequence>MKALLIYSSREGQTKTIVTRIADELQEKGIQVDLYNVDDVPQVNFADYSGILVGAAIRYGHFHKKFRMFVERHYQALNQVPSAFVSVSLIARKAEKQTVETNSYTRKYLAATPWHPTLCGVFAGALRYPRYTWLDRIMIQLIMKMTKGETDSSKEVEYTDWVKVRQFAEEFERLISK</sequence>
<evidence type="ECO:0000256" key="5">
    <source>
        <dbReference type="ARBA" id="ARBA00023136"/>
    </source>
</evidence>
<evidence type="ECO:0000256" key="7">
    <source>
        <dbReference type="HAMAP-Rule" id="MF_00853"/>
    </source>
</evidence>
<evidence type="ECO:0000313" key="9">
    <source>
        <dbReference type="EMBL" id="AWH88772.1"/>
    </source>
</evidence>
<dbReference type="InterPro" id="IPR029039">
    <property type="entry name" value="Flavoprotein-like_sf"/>
</dbReference>
<comment type="cofactor">
    <cofactor evidence="7">
        <name>FMN</name>
        <dbReference type="ChEBI" id="CHEBI:58210"/>
    </cofactor>
    <text evidence="7">Binds 1 FMN non-covalently per subunit.</text>
</comment>
<dbReference type="PANTHER" id="PTHR38030">
    <property type="entry name" value="PROTOPORPHYRINOGEN IX DEHYDROGENASE [MENAQUINONE]"/>
    <property type="match status" value="1"/>
</dbReference>
<evidence type="ECO:0000256" key="1">
    <source>
        <dbReference type="ARBA" id="ARBA00022630"/>
    </source>
</evidence>
<evidence type="ECO:0000256" key="3">
    <source>
        <dbReference type="ARBA" id="ARBA00022741"/>
    </source>
</evidence>
<comment type="catalytic activity">
    <reaction evidence="7">
        <text>protoporphyrinogen IX + 3 a menaquinone = protoporphyrin IX + 3 a menaquinol</text>
        <dbReference type="Rhea" id="RHEA:27409"/>
        <dbReference type="Rhea" id="RHEA-COMP:9537"/>
        <dbReference type="Rhea" id="RHEA-COMP:9539"/>
        <dbReference type="ChEBI" id="CHEBI:16374"/>
        <dbReference type="ChEBI" id="CHEBI:18151"/>
        <dbReference type="ChEBI" id="CHEBI:57306"/>
        <dbReference type="ChEBI" id="CHEBI:57307"/>
        <dbReference type="EC" id="1.3.5.3"/>
    </reaction>
</comment>
<dbReference type="OrthoDB" id="9795729at2"/>
<dbReference type="EMBL" id="CP029185">
    <property type="protein sequence ID" value="AWH88772.1"/>
    <property type="molecule type" value="Genomic_DNA"/>
</dbReference>
<dbReference type="InterPro" id="IPR044264">
    <property type="entry name" value="HemG"/>
</dbReference>
<comment type="pathway">
    <text evidence="7">Porphyrin-containing compound metabolism; protoporphyrin-IX biosynthesis; protoporphyrin-IX from protoporphyrinogen-IX: step 1/1.</text>
</comment>
<evidence type="ECO:0000256" key="2">
    <source>
        <dbReference type="ARBA" id="ARBA00022643"/>
    </source>
</evidence>
<comment type="function">
    <text evidence="7">Catalyzes the 6-electron oxidation of protoporphyrinogen IX to form protoporphyrin IX; under anaerobic conditions uses menaquinone as an electron acceptor, under aerobic conditions uses ubiquinone as an electron acceptor.</text>
</comment>
<dbReference type="Gene3D" id="3.40.50.360">
    <property type="match status" value="1"/>
</dbReference>
<keyword evidence="10" id="KW-1185">Reference proteome</keyword>
<evidence type="ECO:0000256" key="4">
    <source>
        <dbReference type="ARBA" id="ARBA00023002"/>
    </source>
</evidence>
<evidence type="ECO:0000256" key="6">
    <source>
        <dbReference type="ARBA" id="ARBA00023244"/>
    </source>
</evidence>
<keyword evidence="6 7" id="KW-0627">Porphyrin biosynthesis</keyword>
<organism evidence="9 10">
    <name type="scientific">Limnobaculum parvum</name>
    <dbReference type="NCBI Taxonomy" id="2172103"/>
    <lineage>
        <taxon>Bacteria</taxon>
        <taxon>Pseudomonadati</taxon>
        <taxon>Pseudomonadota</taxon>
        <taxon>Gammaproteobacteria</taxon>
        <taxon>Enterobacterales</taxon>
        <taxon>Budviciaceae</taxon>
        <taxon>Limnobaculum</taxon>
    </lineage>
</organism>
<evidence type="ECO:0000259" key="8">
    <source>
        <dbReference type="PROSITE" id="PS50902"/>
    </source>
</evidence>
<dbReference type="HAMAP" id="MF_00853">
    <property type="entry name" value="HemG"/>
    <property type="match status" value="1"/>
</dbReference>
<dbReference type="InterPro" id="IPR026816">
    <property type="entry name" value="Flavodoxin_dom"/>
</dbReference>
<keyword evidence="2 7" id="KW-0288">FMN</keyword>
<comment type="similarity">
    <text evidence="7">Belongs to the HemG family.</text>
</comment>
<dbReference type="GO" id="GO:0070819">
    <property type="term" value="F:menaquinone-dependent protoporphyrinogen oxidase activity"/>
    <property type="evidence" value="ECO:0007669"/>
    <property type="project" value="UniProtKB-UniRule"/>
</dbReference>
<reference evidence="9 10" key="1">
    <citation type="journal article" date="2019" name="Int. J. Syst. Evol. Microbiol.">
        <title>Limnobaculum parvum gen. nov., sp. nov., isolated from a freshwater lake.</title>
        <authorList>
            <person name="Baek C."/>
            <person name="Shin S.K."/>
            <person name="Yi H."/>
        </authorList>
    </citation>
    <scope>NUCLEOTIDE SEQUENCE [LARGE SCALE GENOMIC DNA]</scope>
    <source>
        <strain evidence="9 10">HYN0051</strain>
    </source>
</reference>
<dbReference type="PROSITE" id="PS50902">
    <property type="entry name" value="FLAVODOXIN_LIKE"/>
    <property type="match status" value="1"/>
</dbReference>
<dbReference type="GO" id="GO:0006782">
    <property type="term" value="P:protoporphyrinogen IX biosynthetic process"/>
    <property type="evidence" value="ECO:0007669"/>
    <property type="project" value="UniProtKB-UniRule"/>
</dbReference>
<dbReference type="Proteomes" id="UP000244908">
    <property type="component" value="Chromosome"/>
</dbReference>
<dbReference type="NCBIfam" id="NF008316">
    <property type="entry name" value="PRK11104.1"/>
    <property type="match status" value="1"/>
</dbReference>
<keyword evidence="7" id="KW-1003">Cell membrane</keyword>
<proteinExistence type="inferred from homology"/>
<dbReference type="KEGG" id="lpv:HYN51_09515"/>